<dbReference type="EMBL" id="JADCNL010000078">
    <property type="protein sequence ID" value="KAG0451043.1"/>
    <property type="molecule type" value="Genomic_DNA"/>
</dbReference>
<dbReference type="GO" id="GO:0016114">
    <property type="term" value="P:terpenoid biosynthetic process"/>
    <property type="evidence" value="ECO:0007669"/>
    <property type="project" value="InterPro"/>
</dbReference>
<evidence type="ECO:0000256" key="2">
    <source>
        <dbReference type="ARBA" id="ARBA00022842"/>
    </source>
</evidence>
<dbReference type="GO" id="GO:0010333">
    <property type="term" value="F:terpene synthase activity"/>
    <property type="evidence" value="ECO:0007669"/>
    <property type="project" value="InterPro"/>
</dbReference>
<reference evidence="4 5" key="1">
    <citation type="journal article" date="2020" name="Nat. Food">
        <title>A phased Vanilla planifolia genome enables genetic improvement of flavour and production.</title>
        <authorList>
            <person name="Hasing T."/>
            <person name="Tang H."/>
            <person name="Brym M."/>
            <person name="Khazi F."/>
            <person name="Huang T."/>
            <person name="Chambers A.H."/>
        </authorList>
    </citation>
    <scope>NUCLEOTIDE SEQUENCE [LARGE SCALE GENOMIC DNA]</scope>
    <source>
        <tissue evidence="4">Leaf</tissue>
    </source>
</reference>
<name>A0A835U775_VANPL</name>
<keyword evidence="2" id="KW-0460">Magnesium</keyword>
<comment type="cofactor">
    <cofactor evidence="1">
        <name>Mg(2+)</name>
        <dbReference type="ChEBI" id="CHEBI:18420"/>
    </cofactor>
</comment>
<protein>
    <recommendedName>
        <fullName evidence="3">Terpene synthase N-terminal domain-containing protein</fullName>
    </recommendedName>
</protein>
<evidence type="ECO:0000259" key="3">
    <source>
        <dbReference type="Pfam" id="PF01397"/>
    </source>
</evidence>
<dbReference type="Proteomes" id="UP000636800">
    <property type="component" value="Unassembled WGS sequence"/>
</dbReference>
<gene>
    <name evidence="4" type="ORF">HPP92_026610</name>
</gene>
<dbReference type="SUPFAM" id="SSF48239">
    <property type="entry name" value="Terpenoid cyclases/Protein prenyltransferases"/>
    <property type="match status" value="1"/>
</dbReference>
<evidence type="ECO:0000313" key="4">
    <source>
        <dbReference type="EMBL" id="KAG0451043.1"/>
    </source>
</evidence>
<dbReference type="Pfam" id="PF01397">
    <property type="entry name" value="Terpene_synth"/>
    <property type="match status" value="1"/>
</dbReference>
<dbReference type="Gene3D" id="1.50.10.130">
    <property type="entry name" value="Terpene synthase, N-terminal domain"/>
    <property type="match status" value="1"/>
</dbReference>
<dbReference type="InterPro" id="IPR050148">
    <property type="entry name" value="Terpene_synthase-like"/>
</dbReference>
<dbReference type="InterPro" id="IPR008930">
    <property type="entry name" value="Terpenoid_cyclase/PrenylTrfase"/>
</dbReference>
<organism evidence="4 5">
    <name type="scientific">Vanilla planifolia</name>
    <name type="common">Vanilla</name>
    <dbReference type="NCBI Taxonomy" id="51239"/>
    <lineage>
        <taxon>Eukaryota</taxon>
        <taxon>Viridiplantae</taxon>
        <taxon>Streptophyta</taxon>
        <taxon>Embryophyta</taxon>
        <taxon>Tracheophyta</taxon>
        <taxon>Spermatophyta</taxon>
        <taxon>Magnoliopsida</taxon>
        <taxon>Liliopsida</taxon>
        <taxon>Asparagales</taxon>
        <taxon>Orchidaceae</taxon>
        <taxon>Vanilloideae</taxon>
        <taxon>Vanilleae</taxon>
        <taxon>Vanilla</taxon>
    </lineage>
</organism>
<feature type="domain" description="Terpene synthase N-terminal" evidence="3">
    <location>
        <begin position="54"/>
        <end position="155"/>
    </location>
</feature>
<accession>A0A835U775</accession>
<comment type="caution">
    <text evidence="4">The sequence shown here is derived from an EMBL/GenBank/DDBJ whole genome shotgun (WGS) entry which is preliminary data.</text>
</comment>
<sequence length="176" mass="20065">MSTILLGRLRINHHRPADSATSQTLPRNRRICLSTASASPSCGLRRTANYQPTIWEDEYIQSLPSSLLRKKYFSRREELKEDVRLLIGLREEDLVEQLELVDSLRQLGVDYHFRLEIEGFLSSLVGSLTGRVSDEGGDDLHSTALLFRLLREYGIGDSQPRLKLKRAILRNQSSVT</sequence>
<dbReference type="PANTHER" id="PTHR31225:SF252">
    <property type="entry name" value="TERPENE SYNTHASE 12-RELATED"/>
    <property type="match status" value="1"/>
</dbReference>
<proteinExistence type="predicted"/>
<keyword evidence="5" id="KW-1185">Reference proteome</keyword>
<dbReference type="InterPro" id="IPR036965">
    <property type="entry name" value="Terpene_synth_N_sf"/>
</dbReference>
<evidence type="ECO:0000256" key="1">
    <source>
        <dbReference type="ARBA" id="ARBA00001946"/>
    </source>
</evidence>
<dbReference type="PANTHER" id="PTHR31225">
    <property type="entry name" value="OS04G0344100 PROTEIN-RELATED"/>
    <property type="match status" value="1"/>
</dbReference>
<dbReference type="InterPro" id="IPR001906">
    <property type="entry name" value="Terpene_synth_N"/>
</dbReference>
<evidence type="ECO:0000313" key="5">
    <source>
        <dbReference type="Proteomes" id="UP000636800"/>
    </source>
</evidence>
<dbReference type="AlphaFoldDB" id="A0A835U775"/>